<dbReference type="InterPro" id="IPR052927">
    <property type="entry name" value="DCC_oxidoreductase"/>
</dbReference>
<sequence>MRPIILFDGVCNFCESSVQFIMKRDAKELFLFASLQGKTGQQLIEQHSILTDSVVLVTEKGIFTKSDAALKICKHLTFPWKLAYVFIIIPRAIRDWIYDKFAKNRYKWFGKKAACMLPTPEERARFLE</sequence>
<organism evidence="1 2">
    <name type="scientific">Sutcliffiella cohnii</name>
    <dbReference type="NCBI Taxonomy" id="33932"/>
    <lineage>
        <taxon>Bacteria</taxon>
        <taxon>Bacillati</taxon>
        <taxon>Bacillota</taxon>
        <taxon>Bacilli</taxon>
        <taxon>Bacillales</taxon>
        <taxon>Bacillaceae</taxon>
        <taxon>Sutcliffiella</taxon>
    </lineage>
</organism>
<dbReference type="KEGG" id="bcoh:BC6307_09590"/>
<dbReference type="AlphaFoldDB" id="A0A223KQ28"/>
<reference evidence="1 2" key="1">
    <citation type="submission" date="2016-12" db="EMBL/GenBank/DDBJ databases">
        <title>The whole genome sequencing and assembly of Bacillus cohnii DSM 6307T strain.</title>
        <authorList>
            <person name="Lee Y.-J."/>
            <person name="Yi H."/>
            <person name="Bahn Y.-S."/>
            <person name="Kim J.F."/>
            <person name="Lee D.-W."/>
        </authorList>
    </citation>
    <scope>NUCLEOTIDE SEQUENCE [LARGE SCALE GENOMIC DNA]</scope>
    <source>
        <strain evidence="1 2">DSM 6307</strain>
    </source>
</reference>
<accession>A0A223KQ28</accession>
<gene>
    <name evidence="1" type="ORF">BC6307_09590</name>
</gene>
<evidence type="ECO:0000313" key="1">
    <source>
        <dbReference type="EMBL" id="AST91516.1"/>
    </source>
</evidence>
<keyword evidence="2" id="KW-1185">Reference proteome</keyword>
<dbReference type="EMBL" id="CP018866">
    <property type="protein sequence ID" value="AST91516.1"/>
    <property type="molecule type" value="Genomic_DNA"/>
</dbReference>
<protein>
    <submittedName>
        <fullName evidence="1">Thiol-disulfide oxidoreductase</fullName>
    </submittedName>
</protein>
<dbReference type="RefSeq" id="WP_066415831.1">
    <property type="nucleotide sequence ID" value="NZ_CP018866.1"/>
</dbReference>
<dbReference type="Proteomes" id="UP000215224">
    <property type="component" value="Chromosome"/>
</dbReference>
<dbReference type="Pfam" id="PF04134">
    <property type="entry name" value="DCC1-like"/>
    <property type="match status" value="1"/>
</dbReference>
<evidence type="ECO:0000313" key="2">
    <source>
        <dbReference type="Proteomes" id="UP000215224"/>
    </source>
</evidence>
<name>A0A223KQ28_9BACI</name>
<dbReference type="PANTHER" id="PTHR33639">
    <property type="entry name" value="THIOL-DISULFIDE OXIDOREDUCTASE DCC"/>
    <property type="match status" value="1"/>
</dbReference>
<proteinExistence type="predicted"/>
<dbReference type="GO" id="GO:0015035">
    <property type="term" value="F:protein-disulfide reductase activity"/>
    <property type="evidence" value="ECO:0007669"/>
    <property type="project" value="InterPro"/>
</dbReference>
<dbReference type="PANTHER" id="PTHR33639:SF2">
    <property type="entry name" value="DUF393 DOMAIN-CONTAINING PROTEIN"/>
    <property type="match status" value="1"/>
</dbReference>
<dbReference type="InterPro" id="IPR007263">
    <property type="entry name" value="DCC1-like"/>
</dbReference>